<evidence type="ECO:0000313" key="10">
    <source>
        <dbReference type="Proteomes" id="UP001595817"/>
    </source>
</evidence>
<dbReference type="RefSeq" id="WP_378155002.1">
    <property type="nucleotide sequence ID" value="NZ_JBHSEC010000019.1"/>
</dbReference>
<feature type="transmembrane region" description="Helical" evidence="7">
    <location>
        <begin position="113"/>
        <end position="136"/>
    </location>
</feature>
<sequence>MSEKEKDELMIDCCLLAGKLMIESGAETYRVEDTMSRMASTRNMAHVNSYVTPTGIFFSAGNEKQTRVIRINSRTTDLEKIALMNLLSRKLSAGELTLDEVFAELQTISKTNYMFPVSVQVLAAAVASACFLILFGGGWGDLPSAFIAGGAGLAIQLLIHEKTQVKFFSEFIASMLIGVLAMLSVGLGFGTDLDVIIIGSVMPLVPGLLLTNAVRDLMAGNFIAGLSKGAEALLTAFAIGAGIGLILSL</sequence>
<evidence type="ECO:0000256" key="1">
    <source>
        <dbReference type="ARBA" id="ARBA00004651"/>
    </source>
</evidence>
<feature type="transmembrane region" description="Helical" evidence="7">
    <location>
        <begin position="142"/>
        <end position="159"/>
    </location>
</feature>
<evidence type="ECO:0000256" key="4">
    <source>
        <dbReference type="ARBA" id="ARBA00022989"/>
    </source>
</evidence>
<name>A0ABV8X653_9LACT</name>
<keyword evidence="2" id="KW-1003">Cell membrane</keyword>
<evidence type="ECO:0000256" key="2">
    <source>
        <dbReference type="ARBA" id="ARBA00022475"/>
    </source>
</evidence>
<comment type="subcellular location">
    <subcellularLocation>
        <location evidence="1">Cell membrane</location>
        <topology evidence="1">Multi-pass membrane protein</topology>
    </subcellularLocation>
</comment>
<dbReference type="Pfam" id="PF06738">
    <property type="entry name" value="ThrE"/>
    <property type="match status" value="1"/>
</dbReference>
<keyword evidence="10" id="KW-1185">Reference proteome</keyword>
<feature type="domain" description="Threonine/serine exporter-like N-terminal" evidence="8">
    <location>
        <begin position="13"/>
        <end position="249"/>
    </location>
</feature>
<evidence type="ECO:0000256" key="3">
    <source>
        <dbReference type="ARBA" id="ARBA00022692"/>
    </source>
</evidence>
<dbReference type="InterPro" id="IPR050539">
    <property type="entry name" value="ThrE_Dicarb/AminoAcid_Exp"/>
</dbReference>
<keyword evidence="3 7" id="KW-0812">Transmembrane</keyword>
<evidence type="ECO:0000256" key="5">
    <source>
        <dbReference type="ARBA" id="ARBA00023136"/>
    </source>
</evidence>
<comment type="similarity">
    <text evidence="6">Belongs to the ThrE exporter (TC 2.A.79) family.</text>
</comment>
<feature type="transmembrane region" description="Helical" evidence="7">
    <location>
        <begin position="171"/>
        <end position="189"/>
    </location>
</feature>
<organism evidence="9 10">
    <name type="scientific">Chungangia koreensis</name>
    <dbReference type="NCBI Taxonomy" id="752657"/>
    <lineage>
        <taxon>Bacteria</taxon>
        <taxon>Bacillati</taxon>
        <taxon>Bacillota</taxon>
        <taxon>Bacilli</taxon>
        <taxon>Lactobacillales</taxon>
        <taxon>Chungangia</taxon>
    </lineage>
</organism>
<dbReference type="EMBL" id="JBHSEC010000019">
    <property type="protein sequence ID" value="MFC4410778.1"/>
    <property type="molecule type" value="Genomic_DNA"/>
</dbReference>
<dbReference type="Proteomes" id="UP001595817">
    <property type="component" value="Unassembled WGS sequence"/>
</dbReference>
<dbReference type="PANTHER" id="PTHR34390:SF2">
    <property type="entry name" value="SUCCINATE TRANSPORTER SUBUNIT YJJP-RELATED"/>
    <property type="match status" value="1"/>
</dbReference>
<keyword evidence="4 7" id="KW-1133">Transmembrane helix</keyword>
<evidence type="ECO:0000256" key="6">
    <source>
        <dbReference type="ARBA" id="ARBA00034125"/>
    </source>
</evidence>
<evidence type="ECO:0000259" key="8">
    <source>
        <dbReference type="Pfam" id="PF06738"/>
    </source>
</evidence>
<accession>A0ABV8X653</accession>
<dbReference type="PANTHER" id="PTHR34390">
    <property type="entry name" value="UPF0442 PROTEIN YJJB-RELATED"/>
    <property type="match status" value="1"/>
</dbReference>
<protein>
    <submittedName>
        <fullName evidence="9">Threonine/serine exporter family protein</fullName>
    </submittedName>
</protein>
<comment type="caution">
    <text evidence="9">The sequence shown here is derived from an EMBL/GenBank/DDBJ whole genome shotgun (WGS) entry which is preliminary data.</text>
</comment>
<proteinExistence type="inferred from homology"/>
<feature type="transmembrane region" description="Helical" evidence="7">
    <location>
        <begin position="226"/>
        <end position="247"/>
    </location>
</feature>
<evidence type="ECO:0000256" key="7">
    <source>
        <dbReference type="SAM" id="Phobius"/>
    </source>
</evidence>
<feature type="transmembrane region" description="Helical" evidence="7">
    <location>
        <begin position="195"/>
        <end position="214"/>
    </location>
</feature>
<gene>
    <name evidence="9" type="ORF">ACFOZY_10165</name>
</gene>
<keyword evidence="5 7" id="KW-0472">Membrane</keyword>
<dbReference type="InterPro" id="IPR010619">
    <property type="entry name" value="ThrE-like_N"/>
</dbReference>
<reference evidence="10" key="1">
    <citation type="journal article" date="2019" name="Int. J. Syst. Evol. Microbiol.">
        <title>The Global Catalogue of Microorganisms (GCM) 10K type strain sequencing project: providing services to taxonomists for standard genome sequencing and annotation.</title>
        <authorList>
            <consortium name="The Broad Institute Genomics Platform"/>
            <consortium name="The Broad Institute Genome Sequencing Center for Infectious Disease"/>
            <person name="Wu L."/>
            <person name="Ma J."/>
        </authorList>
    </citation>
    <scope>NUCLEOTIDE SEQUENCE [LARGE SCALE GENOMIC DNA]</scope>
    <source>
        <strain evidence="10">CCUG 59778</strain>
    </source>
</reference>
<evidence type="ECO:0000313" key="9">
    <source>
        <dbReference type="EMBL" id="MFC4410778.1"/>
    </source>
</evidence>